<name>A0ABD5RRR1_9EURY</name>
<evidence type="ECO:0000259" key="1">
    <source>
        <dbReference type="PROSITE" id="PS51819"/>
    </source>
</evidence>
<dbReference type="PROSITE" id="PS51819">
    <property type="entry name" value="VOC"/>
    <property type="match status" value="1"/>
</dbReference>
<reference evidence="2 3" key="1">
    <citation type="journal article" date="2019" name="Int. J. Syst. Evol. Microbiol.">
        <title>The Global Catalogue of Microorganisms (GCM) 10K type strain sequencing project: providing services to taxonomists for standard genome sequencing and annotation.</title>
        <authorList>
            <consortium name="The Broad Institute Genomics Platform"/>
            <consortium name="The Broad Institute Genome Sequencing Center for Infectious Disease"/>
            <person name="Wu L."/>
            <person name="Ma J."/>
        </authorList>
    </citation>
    <scope>NUCLEOTIDE SEQUENCE [LARGE SCALE GENOMIC DNA]</scope>
    <source>
        <strain evidence="2 3">CGMCC 1.12543</strain>
    </source>
</reference>
<dbReference type="PANTHER" id="PTHR39175">
    <property type="entry name" value="FAMILY PROTEIN, PUTATIVE (AFU_ORTHOLOGUE AFUA_3G15060)-RELATED"/>
    <property type="match status" value="1"/>
</dbReference>
<dbReference type="SUPFAM" id="SSF54593">
    <property type="entry name" value="Glyoxalase/Bleomycin resistance protein/Dihydroxybiphenyl dioxygenase"/>
    <property type="match status" value="1"/>
</dbReference>
<dbReference type="InterPro" id="IPR029068">
    <property type="entry name" value="Glyas_Bleomycin-R_OHBP_Dase"/>
</dbReference>
<dbReference type="Pfam" id="PF00903">
    <property type="entry name" value="Glyoxalase"/>
    <property type="match status" value="1"/>
</dbReference>
<dbReference type="RefSeq" id="WP_247418477.1">
    <property type="nucleotide sequence ID" value="NZ_JALLGW010000001.1"/>
</dbReference>
<dbReference type="PANTHER" id="PTHR39175:SF1">
    <property type="entry name" value="FAMILY PROTEIN, PUTATIVE (AFU_ORTHOLOGUE AFUA_3G15060)-RELATED"/>
    <property type="match status" value="1"/>
</dbReference>
<comment type="caution">
    <text evidence="2">The sequence shown here is derived from an EMBL/GenBank/DDBJ whole genome shotgun (WGS) entry which is preliminary data.</text>
</comment>
<feature type="domain" description="VOC" evidence="1">
    <location>
        <begin position="7"/>
        <end position="121"/>
    </location>
</feature>
<evidence type="ECO:0000313" key="2">
    <source>
        <dbReference type="EMBL" id="MFC5972919.1"/>
    </source>
</evidence>
<protein>
    <submittedName>
        <fullName evidence="2">VOC family protein</fullName>
    </submittedName>
</protein>
<dbReference type="InterPro" id="IPR004360">
    <property type="entry name" value="Glyas_Fos-R_dOase_dom"/>
</dbReference>
<evidence type="ECO:0000313" key="3">
    <source>
        <dbReference type="Proteomes" id="UP001596099"/>
    </source>
</evidence>
<sequence>MTPDWRRIDHVQLCITPGSEALAREFYGDVLGFDEVEKPDSLADSGSIWFRAGDIELHLGIDEADAGTSTRHPAFEVGDLDTTRTYLEAYGVETLDETPIPGRERCTFRDPFGNRIELLELE</sequence>
<gene>
    <name evidence="2" type="ORF">ACFPYI_16410</name>
</gene>
<dbReference type="AlphaFoldDB" id="A0ABD5RRR1"/>
<dbReference type="Gene3D" id="3.10.180.10">
    <property type="entry name" value="2,3-Dihydroxybiphenyl 1,2-Dioxygenase, domain 1"/>
    <property type="match status" value="1"/>
</dbReference>
<accession>A0ABD5RRR1</accession>
<proteinExistence type="predicted"/>
<keyword evidence="3" id="KW-1185">Reference proteome</keyword>
<dbReference type="InterPro" id="IPR037523">
    <property type="entry name" value="VOC_core"/>
</dbReference>
<dbReference type="EMBL" id="JBHSQH010000001">
    <property type="protein sequence ID" value="MFC5972919.1"/>
    <property type="molecule type" value="Genomic_DNA"/>
</dbReference>
<dbReference type="Proteomes" id="UP001596099">
    <property type="component" value="Unassembled WGS sequence"/>
</dbReference>
<organism evidence="2 3">
    <name type="scientific">Halomarina salina</name>
    <dbReference type="NCBI Taxonomy" id="1872699"/>
    <lineage>
        <taxon>Archaea</taxon>
        <taxon>Methanobacteriati</taxon>
        <taxon>Methanobacteriota</taxon>
        <taxon>Stenosarchaea group</taxon>
        <taxon>Halobacteria</taxon>
        <taxon>Halobacteriales</taxon>
        <taxon>Natronomonadaceae</taxon>
        <taxon>Halomarina</taxon>
    </lineage>
</organism>